<dbReference type="GO" id="GO:0016491">
    <property type="term" value="F:oxidoreductase activity"/>
    <property type="evidence" value="ECO:0007669"/>
    <property type="project" value="UniProtKB-KW"/>
</dbReference>
<evidence type="ECO:0000256" key="1">
    <source>
        <dbReference type="ARBA" id="ARBA00023002"/>
    </source>
</evidence>
<dbReference type="Proteomes" id="UP001595974">
    <property type="component" value="Unassembled WGS sequence"/>
</dbReference>
<dbReference type="EC" id="1.-.-.-" evidence="3"/>
<protein>
    <submittedName>
        <fullName evidence="3">Flavin reductase family protein</fullName>
        <ecNumber evidence="3">1.-.-.-</ecNumber>
    </submittedName>
</protein>
<dbReference type="Pfam" id="PF01613">
    <property type="entry name" value="Flavin_Reduct"/>
    <property type="match status" value="1"/>
</dbReference>
<dbReference type="InterPro" id="IPR012349">
    <property type="entry name" value="Split_barrel_FMN-bd"/>
</dbReference>
<accession>A0ABW1AX77</accession>
<comment type="caution">
    <text evidence="3">The sequence shown here is derived from an EMBL/GenBank/DDBJ whole genome shotgun (WGS) entry which is preliminary data.</text>
</comment>
<dbReference type="InterPro" id="IPR050268">
    <property type="entry name" value="NADH-dep_flavin_reductase"/>
</dbReference>
<evidence type="ECO:0000313" key="4">
    <source>
        <dbReference type="Proteomes" id="UP001595974"/>
    </source>
</evidence>
<gene>
    <name evidence="3" type="ORF">ACFPTN_21210</name>
</gene>
<name>A0ABW1AX77_9RHOO</name>
<dbReference type="EMBL" id="JBHSOG010000101">
    <property type="protein sequence ID" value="MFC5771907.1"/>
    <property type="molecule type" value="Genomic_DNA"/>
</dbReference>
<dbReference type="PANTHER" id="PTHR30466">
    <property type="entry name" value="FLAVIN REDUCTASE"/>
    <property type="match status" value="1"/>
</dbReference>
<dbReference type="Gene3D" id="2.30.110.10">
    <property type="entry name" value="Electron Transport, Fmn-binding Protein, Chain A"/>
    <property type="match status" value="1"/>
</dbReference>
<dbReference type="InterPro" id="IPR002563">
    <property type="entry name" value="Flavin_Rdtase-like_dom"/>
</dbReference>
<organism evidence="3 4">
    <name type="scientific">Thauera sinica</name>
    <dbReference type="NCBI Taxonomy" id="2665146"/>
    <lineage>
        <taxon>Bacteria</taxon>
        <taxon>Pseudomonadati</taxon>
        <taxon>Pseudomonadota</taxon>
        <taxon>Betaproteobacteria</taxon>
        <taxon>Rhodocyclales</taxon>
        <taxon>Zoogloeaceae</taxon>
        <taxon>Thauera</taxon>
    </lineage>
</organism>
<keyword evidence="4" id="KW-1185">Reference proteome</keyword>
<dbReference type="SMART" id="SM00903">
    <property type="entry name" value="Flavin_Reduct"/>
    <property type="match status" value="1"/>
</dbReference>
<sequence length="175" mass="18273">MNGPPPVDAAAFKNGMRRLAGAVCILTVRKGGMRAGLTATAVMSVSAQPPRLMVCMNRGVFAHDLLEVGGPLCVNVLGADSLGDARRFAGMVDGVIGDERFRRGAWRDGEAGAPVLDDALAAFECRVVEMIPASSHTMVLCEVVGLRTPGADEAAGRSGQPLVYFDGRFASIGEL</sequence>
<evidence type="ECO:0000259" key="2">
    <source>
        <dbReference type="SMART" id="SM00903"/>
    </source>
</evidence>
<reference evidence="4" key="1">
    <citation type="journal article" date="2019" name="Int. J. Syst. Evol. Microbiol.">
        <title>The Global Catalogue of Microorganisms (GCM) 10K type strain sequencing project: providing services to taxonomists for standard genome sequencing and annotation.</title>
        <authorList>
            <consortium name="The Broad Institute Genomics Platform"/>
            <consortium name="The Broad Institute Genome Sequencing Center for Infectious Disease"/>
            <person name="Wu L."/>
            <person name="Ma J."/>
        </authorList>
    </citation>
    <scope>NUCLEOTIDE SEQUENCE [LARGE SCALE GENOMIC DNA]</scope>
    <source>
        <strain evidence="4">SHR3</strain>
    </source>
</reference>
<feature type="domain" description="Flavin reductase like" evidence="2">
    <location>
        <begin position="16"/>
        <end position="171"/>
    </location>
</feature>
<proteinExistence type="predicted"/>
<evidence type="ECO:0000313" key="3">
    <source>
        <dbReference type="EMBL" id="MFC5771907.1"/>
    </source>
</evidence>
<keyword evidence="1 3" id="KW-0560">Oxidoreductase</keyword>
<dbReference type="PANTHER" id="PTHR30466:SF1">
    <property type="entry name" value="FMN REDUCTASE (NADH) RUTF"/>
    <property type="match status" value="1"/>
</dbReference>
<dbReference type="SUPFAM" id="SSF50475">
    <property type="entry name" value="FMN-binding split barrel"/>
    <property type="match status" value="1"/>
</dbReference>
<dbReference type="RefSeq" id="WP_198363153.1">
    <property type="nucleotide sequence ID" value="NZ_JBHSOG010000101.1"/>
</dbReference>